<proteinExistence type="predicted"/>
<gene>
    <name evidence="1" type="ORF">PHLGIDRAFT_389767</name>
</gene>
<dbReference type="HOGENOM" id="CLU_2062336_0_0_1"/>
<accession>A0A0C3S9C1</accession>
<dbReference type="Proteomes" id="UP000053257">
    <property type="component" value="Unassembled WGS sequence"/>
</dbReference>
<dbReference type="AlphaFoldDB" id="A0A0C3S9C1"/>
<sequence length="119" mass="12705">MWYRTALSSTVSANRIDRISRTSSAGGLTRSVARSGPLIRAAAFGGGSVARVGHREGAVQATTLLRSAPSGTRCELSLSAQFQLTISLTSYDECSQTLSSNRKHLTAIPEYARCWPSSL</sequence>
<name>A0A0C3S9C1_PHLG1</name>
<dbReference type="EMBL" id="KN840484">
    <property type="protein sequence ID" value="KIP08167.1"/>
    <property type="molecule type" value="Genomic_DNA"/>
</dbReference>
<evidence type="ECO:0000313" key="2">
    <source>
        <dbReference type="Proteomes" id="UP000053257"/>
    </source>
</evidence>
<organism evidence="1 2">
    <name type="scientific">Phlebiopsis gigantea (strain 11061_1 CR5-6)</name>
    <name type="common">White-rot fungus</name>
    <name type="synonym">Peniophora gigantea</name>
    <dbReference type="NCBI Taxonomy" id="745531"/>
    <lineage>
        <taxon>Eukaryota</taxon>
        <taxon>Fungi</taxon>
        <taxon>Dikarya</taxon>
        <taxon>Basidiomycota</taxon>
        <taxon>Agaricomycotina</taxon>
        <taxon>Agaricomycetes</taxon>
        <taxon>Polyporales</taxon>
        <taxon>Phanerochaetaceae</taxon>
        <taxon>Phlebiopsis</taxon>
    </lineage>
</organism>
<reference evidence="1 2" key="1">
    <citation type="journal article" date="2014" name="PLoS Genet.">
        <title>Analysis of the Phlebiopsis gigantea genome, transcriptome and secretome provides insight into its pioneer colonization strategies of wood.</title>
        <authorList>
            <person name="Hori C."/>
            <person name="Ishida T."/>
            <person name="Igarashi K."/>
            <person name="Samejima M."/>
            <person name="Suzuki H."/>
            <person name="Master E."/>
            <person name="Ferreira P."/>
            <person name="Ruiz-Duenas F.J."/>
            <person name="Held B."/>
            <person name="Canessa P."/>
            <person name="Larrondo L.F."/>
            <person name="Schmoll M."/>
            <person name="Druzhinina I.S."/>
            <person name="Kubicek C.P."/>
            <person name="Gaskell J.A."/>
            <person name="Kersten P."/>
            <person name="St John F."/>
            <person name="Glasner J."/>
            <person name="Sabat G."/>
            <person name="Splinter BonDurant S."/>
            <person name="Syed K."/>
            <person name="Yadav J."/>
            <person name="Mgbeahuruike A.C."/>
            <person name="Kovalchuk A."/>
            <person name="Asiegbu F.O."/>
            <person name="Lackner G."/>
            <person name="Hoffmeister D."/>
            <person name="Rencoret J."/>
            <person name="Gutierrez A."/>
            <person name="Sun H."/>
            <person name="Lindquist E."/>
            <person name="Barry K."/>
            <person name="Riley R."/>
            <person name="Grigoriev I.V."/>
            <person name="Henrissat B."/>
            <person name="Kues U."/>
            <person name="Berka R.M."/>
            <person name="Martinez A.T."/>
            <person name="Covert S.F."/>
            <person name="Blanchette R.A."/>
            <person name="Cullen D."/>
        </authorList>
    </citation>
    <scope>NUCLEOTIDE SEQUENCE [LARGE SCALE GENOMIC DNA]</scope>
    <source>
        <strain evidence="1 2">11061_1 CR5-6</strain>
    </source>
</reference>
<protein>
    <submittedName>
        <fullName evidence="1">Uncharacterized protein</fullName>
    </submittedName>
</protein>
<keyword evidence="2" id="KW-1185">Reference proteome</keyword>
<evidence type="ECO:0000313" key="1">
    <source>
        <dbReference type="EMBL" id="KIP08167.1"/>
    </source>
</evidence>